<dbReference type="PANTHER" id="PTHR30414:SF0">
    <property type="entry name" value="MINICONDUCTANCE MECHANOSENSITIVE CHANNEL YBDG"/>
    <property type="match status" value="1"/>
</dbReference>
<dbReference type="AlphaFoldDB" id="A0A379AHK4"/>
<dbReference type="STRING" id="549.BEE12_15670"/>
<dbReference type="GO" id="GO:0071470">
    <property type="term" value="P:cellular response to osmotic stress"/>
    <property type="evidence" value="ECO:0007669"/>
    <property type="project" value="InterPro"/>
</dbReference>
<sequence length="134" mass="14842">MSALSQKLSNFVPVIVVYNFLQFMPGLPENLKVAIQTICGILFFVYLSIFFNEVLEIVNNSYSRKSKRKNHSIKGYIQIGKILVHIIAAIMILAIMSNKSPAIIISSLGAVAAVLMLIFQHTLLSLVAKYSALL</sequence>
<evidence type="ECO:0000313" key="2">
    <source>
        <dbReference type="EMBL" id="SUB17012.1"/>
    </source>
</evidence>
<organism evidence="2 3">
    <name type="scientific">Enterobacter agglomerans</name>
    <name type="common">Erwinia herbicola</name>
    <name type="synonym">Pantoea agglomerans</name>
    <dbReference type="NCBI Taxonomy" id="549"/>
    <lineage>
        <taxon>Bacteria</taxon>
        <taxon>Pseudomonadati</taxon>
        <taxon>Pseudomonadota</taxon>
        <taxon>Gammaproteobacteria</taxon>
        <taxon>Enterobacterales</taxon>
        <taxon>Erwiniaceae</taxon>
        <taxon>Pantoea</taxon>
        <taxon>Pantoea agglomerans group</taxon>
    </lineage>
</organism>
<dbReference type="GO" id="GO:0005886">
    <property type="term" value="C:plasma membrane"/>
    <property type="evidence" value="ECO:0007669"/>
    <property type="project" value="TreeGrafter"/>
</dbReference>
<keyword evidence="3" id="KW-1185">Reference proteome</keyword>
<dbReference type="GO" id="GO:0008381">
    <property type="term" value="F:mechanosensitive monoatomic ion channel activity"/>
    <property type="evidence" value="ECO:0007669"/>
    <property type="project" value="InterPro"/>
</dbReference>
<keyword evidence="1" id="KW-1133">Transmembrane helix</keyword>
<dbReference type="EMBL" id="UGSO01000001">
    <property type="protein sequence ID" value="SUB17012.1"/>
    <property type="molecule type" value="Genomic_DNA"/>
</dbReference>
<feature type="transmembrane region" description="Helical" evidence="1">
    <location>
        <begin position="76"/>
        <end position="96"/>
    </location>
</feature>
<accession>A0A379AHK4</accession>
<gene>
    <name evidence="2" type="primary">mscM_1</name>
    <name evidence="2" type="ORF">NCTC9381_02928</name>
</gene>
<protein>
    <submittedName>
        <fullName evidence="2">Miniconductance mechanosensitive channel</fullName>
    </submittedName>
</protein>
<proteinExistence type="predicted"/>
<evidence type="ECO:0000256" key="1">
    <source>
        <dbReference type="SAM" id="Phobius"/>
    </source>
</evidence>
<name>A0A379AHK4_ENTAG</name>
<dbReference type="InterPro" id="IPR030192">
    <property type="entry name" value="YbdG"/>
</dbReference>
<evidence type="ECO:0000313" key="3">
    <source>
        <dbReference type="Proteomes" id="UP000254640"/>
    </source>
</evidence>
<dbReference type="PANTHER" id="PTHR30414">
    <property type="entry name" value="MINICONDUCTANCE MECHANOSENSITIVE CHANNEL YBDG"/>
    <property type="match status" value="1"/>
</dbReference>
<dbReference type="Proteomes" id="UP000254640">
    <property type="component" value="Unassembled WGS sequence"/>
</dbReference>
<reference evidence="2 3" key="1">
    <citation type="submission" date="2018-06" db="EMBL/GenBank/DDBJ databases">
        <authorList>
            <consortium name="Pathogen Informatics"/>
            <person name="Doyle S."/>
        </authorList>
    </citation>
    <scope>NUCLEOTIDE SEQUENCE [LARGE SCALE GENOMIC DNA]</scope>
    <source>
        <strain evidence="2 3">NCTC9381</strain>
    </source>
</reference>
<feature type="transmembrane region" description="Helical" evidence="1">
    <location>
        <begin position="102"/>
        <end position="128"/>
    </location>
</feature>
<feature type="transmembrane region" description="Helical" evidence="1">
    <location>
        <begin position="33"/>
        <end position="55"/>
    </location>
</feature>
<keyword evidence="1" id="KW-0472">Membrane</keyword>
<keyword evidence="1" id="KW-0812">Transmembrane</keyword>